<dbReference type="GO" id="GO:0016020">
    <property type="term" value="C:membrane"/>
    <property type="evidence" value="ECO:0007669"/>
    <property type="project" value="InterPro"/>
</dbReference>
<dbReference type="Proteomes" id="UP000037510">
    <property type="component" value="Unassembled WGS sequence"/>
</dbReference>
<dbReference type="SUPFAM" id="SSF47661">
    <property type="entry name" value="t-snare proteins"/>
    <property type="match status" value="1"/>
</dbReference>
<organism evidence="1 2">
    <name type="scientific">Operophtera brumata</name>
    <name type="common">Winter moth</name>
    <name type="synonym">Phalaena brumata</name>
    <dbReference type="NCBI Taxonomy" id="104452"/>
    <lineage>
        <taxon>Eukaryota</taxon>
        <taxon>Metazoa</taxon>
        <taxon>Ecdysozoa</taxon>
        <taxon>Arthropoda</taxon>
        <taxon>Hexapoda</taxon>
        <taxon>Insecta</taxon>
        <taxon>Pterygota</taxon>
        <taxon>Neoptera</taxon>
        <taxon>Endopterygota</taxon>
        <taxon>Lepidoptera</taxon>
        <taxon>Glossata</taxon>
        <taxon>Ditrysia</taxon>
        <taxon>Geometroidea</taxon>
        <taxon>Geometridae</taxon>
        <taxon>Larentiinae</taxon>
        <taxon>Operophtera</taxon>
    </lineage>
</organism>
<protein>
    <submittedName>
        <fullName evidence="1">Syntaxin</fullName>
    </submittedName>
</protein>
<sequence>MTERDASATRVPAAGFADFSPLELHDLSEGIADNINTINSGLKAHDTQQNVNSSVLAVARDIQRLGAVVRRGDKYYELKQVFEKLAAHMPRSEQVLKDPQALEQQAIADDAEATLLTNQQAQEKEAYMNKIKADVLDVNQIIQELPTMVNEQSQAV</sequence>
<evidence type="ECO:0000313" key="1">
    <source>
        <dbReference type="EMBL" id="KOB77254.1"/>
    </source>
</evidence>
<name>A0A0L7LPF0_OPEBR</name>
<dbReference type="InterPro" id="IPR010989">
    <property type="entry name" value="SNARE"/>
</dbReference>
<evidence type="ECO:0000313" key="2">
    <source>
        <dbReference type="Proteomes" id="UP000037510"/>
    </source>
</evidence>
<keyword evidence="2" id="KW-1185">Reference proteome</keyword>
<dbReference type="STRING" id="104452.A0A0L7LPF0"/>
<reference evidence="1 2" key="1">
    <citation type="journal article" date="2015" name="Genome Biol. Evol.">
        <title>The genome of winter moth (Operophtera brumata) provides a genomic perspective on sexual dimorphism and phenology.</title>
        <authorList>
            <person name="Derks M.F."/>
            <person name="Smit S."/>
            <person name="Salis L."/>
            <person name="Schijlen E."/>
            <person name="Bossers A."/>
            <person name="Mateman C."/>
            <person name="Pijl A.S."/>
            <person name="de Ridder D."/>
            <person name="Groenen M.A."/>
            <person name="Visser M.E."/>
            <person name="Megens H.J."/>
        </authorList>
    </citation>
    <scope>NUCLEOTIDE SEQUENCE [LARGE SCALE GENOMIC DNA]</scope>
    <source>
        <strain evidence="1">WM2013NL</strain>
        <tissue evidence="1">Head and thorax</tissue>
    </source>
</reference>
<accession>A0A0L7LPF0</accession>
<dbReference type="GO" id="GO:0016192">
    <property type="term" value="P:vesicle-mediated transport"/>
    <property type="evidence" value="ECO:0007669"/>
    <property type="project" value="InterPro"/>
</dbReference>
<gene>
    <name evidence="1" type="ORF">OBRU01_04439</name>
</gene>
<proteinExistence type="predicted"/>
<comment type="caution">
    <text evidence="1">The sequence shown here is derived from an EMBL/GenBank/DDBJ whole genome shotgun (WGS) entry which is preliminary data.</text>
</comment>
<dbReference type="Gene3D" id="1.20.58.70">
    <property type="match status" value="1"/>
</dbReference>
<dbReference type="AlphaFoldDB" id="A0A0L7LPF0"/>
<dbReference type="EMBL" id="JTDY01000424">
    <property type="protein sequence ID" value="KOB77254.1"/>
    <property type="molecule type" value="Genomic_DNA"/>
</dbReference>
<feature type="non-terminal residue" evidence="1">
    <location>
        <position position="156"/>
    </location>
</feature>